<reference evidence="11 12" key="1">
    <citation type="journal article" date="2022" name="Cell">
        <title>Repeat-based holocentromeres influence genome architecture and karyotype evolution.</title>
        <authorList>
            <person name="Hofstatter P.G."/>
            <person name="Thangavel G."/>
            <person name="Lux T."/>
            <person name="Neumann P."/>
            <person name="Vondrak T."/>
            <person name="Novak P."/>
            <person name="Zhang M."/>
            <person name="Costa L."/>
            <person name="Castellani M."/>
            <person name="Scott A."/>
            <person name="Toegelov H."/>
            <person name="Fuchs J."/>
            <person name="Mata-Sucre Y."/>
            <person name="Dias Y."/>
            <person name="Vanzela A.L.L."/>
            <person name="Huettel B."/>
            <person name="Almeida C.C.S."/>
            <person name="Simkova H."/>
            <person name="Souza G."/>
            <person name="Pedrosa-Harand A."/>
            <person name="Macas J."/>
            <person name="Mayer K.F.X."/>
            <person name="Houben A."/>
            <person name="Marques A."/>
        </authorList>
    </citation>
    <scope>NUCLEOTIDE SEQUENCE [LARGE SCALE GENOMIC DNA]</scope>
    <source>
        <strain evidence="11">RhyTen1mFocal</strain>
    </source>
</reference>
<evidence type="ECO:0000256" key="9">
    <source>
        <dbReference type="RuleBase" id="RU000461"/>
    </source>
</evidence>
<feature type="binding site" description="axial binding residue" evidence="8">
    <location>
        <position position="442"/>
    </location>
    <ligand>
        <name>heme</name>
        <dbReference type="ChEBI" id="CHEBI:30413"/>
    </ligand>
    <ligandPart>
        <name>Fe</name>
        <dbReference type="ChEBI" id="CHEBI:18248"/>
    </ligandPart>
</feature>
<comment type="caution">
    <text evidence="11">The sequence shown here is derived from an EMBL/GenBank/DDBJ whole genome shotgun (WGS) entry which is preliminary data.</text>
</comment>
<evidence type="ECO:0000256" key="1">
    <source>
        <dbReference type="ARBA" id="ARBA00001971"/>
    </source>
</evidence>
<keyword evidence="7 9" id="KW-0503">Monooxygenase</keyword>
<evidence type="ECO:0008006" key="13">
    <source>
        <dbReference type="Google" id="ProtNLM"/>
    </source>
</evidence>
<evidence type="ECO:0000256" key="8">
    <source>
        <dbReference type="PIRSR" id="PIRSR602401-1"/>
    </source>
</evidence>
<organism evidence="11 12">
    <name type="scientific">Rhynchospora tenuis</name>
    <dbReference type="NCBI Taxonomy" id="198213"/>
    <lineage>
        <taxon>Eukaryota</taxon>
        <taxon>Viridiplantae</taxon>
        <taxon>Streptophyta</taxon>
        <taxon>Embryophyta</taxon>
        <taxon>Tracheophyta</taxon>
        <taxon>Spermatophyta</taxon>
        <taxon>Magnoliopsida</taxon>
        <taxon>Liliopsida</taxon>
        <taxon>Poales</taxon>
        <taxon>Cyperaceae</taxon>
        <taxon>Cyperoideae</taxon>
        <taxon>Rhynchosporeae</taxon>
        <taxon>Rhynchospora</taxon>
    </lineage>
</organism>
<evidence type="ECO:0000256" key="3">
    <source>
        <dbReference type="ARBA" id="ARBA00022617"/>
    </source>
</evidence>
<evidence type="ECO:0000313" key="11">
    <source>
        <dbReference type="EMBL" id="KAJ3696930.1"/>
    </source>
</evidence>
<dbReference type="PRINTS" id="PR00463">
    <property type="entry name" value="EP450I"/>
</dbReference>
<dbReference type="GO" id="GO:0004497">
    <property type="term" value="F:monooxygenase activity"/>
    <property type="evidence" value="ECO:0007669"/>
    <property type="project" value="UniProtKB-KW"/>
</dbReference>
<dbReference type="GO" id="GO:0020037">
    <property type="term" value="F:heme binding"/>
    <property type="evidence" value="ECO:0007669"/>
    <property type="project" value="InterPro"/>
</dbReference>
<dbReference type="PRINTS" id="PR00385">
    <property type="entry name" value="P450"/>
</dbReference>
<dbReference type="GO" id="GO:0016705">
    <property type="term" value="F:oxidoreductase activity, acting on paired donors, with incorporation or reduction of molecular oxygen"/>
    <property type="evidence" value="ECO:0007669"/>
    <property type="project" value="InterPro"/>
</dbReference>
<sequence length="508" mass="57111">MDSLLLYTLVISSVILPLVFTFLLKKRTASKNLRLPPGPSPLPIIGNLHCLIGSPLHHAIRDLSRQYGPLLLLQLGETPTVIASSIEATREILKIHDINFASRPISPTVSILSGGGKGIGFTSYGEHWRHVRKICVVELFSNKRVQSLRSIREEEVNNLARNISTSASCGELINLQKVLTILANDITVKTIIGSKCKDPDVFLKELDKMLELASGFSLVDLYPSSRLLRLFSTGLDEAKRCHERLHRFLDGIIEHKRKREATLGDGISEDFLSVLLRIHDEDTEQISLNINSVKSIISDLFSGGSETAATTVEWAMAELMRNPRVMKETQSEVRELLRGCTSVTDSDLDRLNYLQLVIKETLRLHPPAPLLLPRQCRETCCILGYDIPKGATVLVNVWAIGRDPKYWKDPEQFRPERFINSNIDFKGTDFEFLPFGSGRRMCPGMSLGMANVELALASLLYHFDWKLPNDIVPEEIDMSETLGITARKKAPLWLHAVQVLRDSKRFEI</sequence>
<gene>
    <name evidence="11" type="ORF">LUZ61_000635</name>
</gene>
<evidence type="ECO:0000256" key="4">
    <source>
        <dbReference type="ARBA" id="ARBA00022723"/>
    </source>
</evidence>
<dbReference type="AlphaFoldDB" id="A0AAD5ZFL5"/>
<dbReference type="InterPro" id="IPR036396">
    <property type="entry name" value="Cyt_P450_sf"/>
</dbReference>
<keyword evidence="6 8" id="KW-0408">Iron</keyword>
<dbReference type="Proteomes" id="UP001210211">
    <property type="component" value="Unassembled WGS sequence"/>
</dbReference>
<dbReference type="InterPro" id="IPR002401">
    <property type="entry name" value="Cyt_P450_E_grp-I"/>
</dbReference>
<evidence type="ECO:0000256" key="7">
    <source>
        <dbReference type="ARBA" id="ARBA00023033"/>
    </source>
</evidence>
<keyword evidence="10" id="KW-1133">Transmembrane helix</keyword>
<dbReference type="PROSITE" id="PS00086">
    <property type="entry name" value="CYTOCHROME_P450"/>
    <property type="match status" value="1"/>
</dbReference>
<dbReference type="Pfam" id="PF00067">
    <property type="entry name" value="p450"/>
    <property type="match status" value="1"/>
</dbReference>
<protein>
    <recommendedName>
        <fullName evidence="13">Cytochrome P450</fullName>
    </recommendedName>
</protein>
<proteinExistence type="inferred from homology"/>
<evidence type="ECO:0000256" key="10">
    <source>
        <dbReference type="SAM" id="Phobius"/>
    </source>
</evidence>
<dbReference type="PANTHER" id="PTHR47955:SF19">
    <property type="entry name" value="CYTOCHROME P450 71A9-LIKE ISOFORM X1"/>
    <property type="match status" value="1"/>
</dbReference>
<comment type="similarity">
    <text evidence="2 9">Belongs to the cytochrome P450 family.</text>
</comment>
<comment type="cofactor">
    <cofactor evidence="1 8">
        <name>heme</name>
        <dbReference type="ChEBI" id="CHEBI:30413"/>
    </cofactor>
</comment>
<dbReference type="PANTHER" id="PTHR47955">
    <property type="entry name" value="CYTOCHROME P450 FAMILY 71 PROTEIN"/>
    <property type="match status" value="1"/>
</dbReference>
<evidence type="ECO:0000313" key="12">
    <source>
        <dbReference type="Proteomes" id="UP001210211"/>
    </source>
</evidence>
<dbReference type="CDD" id="cd11072">
    <property type="entry name" value="CYP71-like"/>
    <property type="match status" value="1"/>
</dbReference>
<dbReference type="InterPro" id="IPR001128">
    <property type="entry name" value="Cyt_P450"/>
</dbReference>
<keyword evidence="10" id="KW-0472">Membrane</keyword>
<name>A0AAD5ZFL5_9POAL</name>
<dbReference type="GO" id="GO:0005506">
    <property type="term" value="F:iron ion binding"/>
    <property type="evidence" value="ECO:0007669"/>
    <property type="project" value="InterPro"/>
</dbReference>
<dbReference type="EMBL" id="JAMRDG010000001">
    <property type="protein sequence ID" value="KAJ3696930.1"/>
    <property type="molecule type" value="Genomic_DNA"/>
</dbReference>
<accession>A0AAD5ZFL5</accession>
<dbReference type="Gene3D" id="1.10.630.10">
    <property type="entry name" value="Cytochrome P450"/>
    <property type="match status" value="1"/>
</dbReference>
<evidence type="ECO:0000256" key="6">
    <source>
        <dbReference type="ARBA" id="ARBA00023004"/>
    </source>
</evidence>
<keyword evidence="3 8" id="KW-0349">Heme</keyword>
<keyword evidence="10" id="KW-0812">Transmembrane</keyword>
<keyword evidence="12" id="KW-1185">Reference proteome</keyword>
<evidence type="ECO:0000256" key="2">
    <source>
        <dbReference type="ARBA" id="ARBA00010617"/>
    </source>
</evidence>
<keyword evidence="4 8" id="KW-0479">Metal-binding</keyword>
<keyword evidence="5 9" id="KW-0560">Oxidoreductase</keyword>
<dbReference type="InterPro" id="IPR017972">
    <property type="entry name" value="Cyt_P450_CS"/>
</dbReference>
<evidence type="ECO:0000256" key="5">
    <source>
        <dbReference type="ARBA" id="ARBA00023002"/>
    </source>
</evidence>
<feature type="transmembrane region" description="Helical" evidence="10">
    <location>
        <begin position="6"/>
        <end position="24"/>
    </location>
</feature>
<dbReference type="FunFam" id="1.10.630.10:FF:000064">
    <property type="entry name" value="Cytochrome P450 monooxygenase"/>
    <property type="match status" value="1"/>
</dbReference>
<dbReference type="SUPFAM" id="SSF48264">
    <property type="entry name" value="Cytochrome P450"/>
    <property type="match status" value="1"/>
</dbReference>